<reference evidence="1 2" key="1">
    <citation type="submission" date="2018-01" db="EMBL/GenBank/DDBJ databases">
        <title>Genomic Encyclopedia of Type Strains, Phase I: the one thousand microbial genomes (KMG-I) project.</title>
        <authorList>
            <person name="Goeker M."/>
        </authorList>
    </citation>
    <scope>NUCLEOTIDE SEQUENCE [LARGE SCALE GENOMIC DNA]</scope>
    <source>
        <strain evidence="1 2">DSM 17960</strain>
    </source>
</reference>
<evidence type="ECO:0000313" key="1">
    <source>
        <dbReference type="EMBL" id="POS01539.1"/>
    </source>
</evidence>
<gene>
    <name evidence="1" type="ORF">Q361_110126</name>
</gene>
<proteinExistence type="predicted"/>
<keyword evidence="1" id="KW-0808">Transferase</keyword>
<accession>A0A2S4N743</accession>
<sequence>MYSYKLFSKVSQIDSQWDSLAGSTIFLSRKYLQVLENSSPTNMSCYFLGIYNNQELEAIFILQILDVQKLESFGDRDKCFRASVRKFFFQHFCSHVLFVGNNMLTGENFGAFKVQSNNNRVLQYLNSILGDIRNDLKKQGIRVHITTIKDFSEDFKSQINNTIFTNYYPFTIQPNMLFTISDTWKTENDYINALQKKYRDQYKRARKKSEGVLKKRFSLKDISQYNDTIYNLYHYVAQNAPFNTFFLAKNHFIELKEKLEDDFCFYGYFVEEKLVGFNTLIKNGNTMETYFLGYNEAFQKEKMLYLNMLYDMIGYSIHKHFKHIVFGRTALEIKSSVGAKPQTMYGFIKHQYKIMNWCLPYLFKRLEPEVLWKERNPFKE</sequence>
<dbReference type="AlphaFoldDB" id="A0A2S4N743"/>
<dbReference type="SUPFAM" id="SSF55729">
    <property type="entry name" value="Acyl-CoA N-acyltransferases (Nat)"/>
    <property type="match status" value="1"/>
</dbReference>
<name>A0A2S4N743_9FLAO</name>
<keyword evidence="2" id="KW-1185">Reference proteome</keyword>
<organism evidence="1 2">
    <name type="scientific">Flavobacterium croceum DSM 17960</name>
    <dbReference type="NCBI Taxonomy" id="1121886"/>
    <lineage>
        <taxon>Bacteria</taxon>
        <taxon>Pseudomonadati</taxon>
        <taxon>Bacteroidota</taxon>
        <taxon>Flavobacteriia</taxon>
        <taxon>Flavobacteriales</taxon>
        <taxon>Flavobacteriaceae</taxon>
        <taxon>Flavobacterium</taxon>
    </lineage>
</organism>
<dbReference type="InterPro" id="IPR016181">
    <property type="entry name" value="Acyl_CoA_acyltransferase"/>
</dbReference>
<dbReference type="EMBL" id="PQNY01000010">
    <property type="protein sequence ID" value="POS01539.1"/>
    <property type="molecule type" value="Genomic_DNA"/>
</dbReference>
<comment type="caution">
    <text evidence="1">The sequence shown here is derived from an EMBL/GenBank/DDBJ whole genome shotgun (WGS) entry which is preliminary data.</text>
</comment>
<dbReference type="Proteomes" id="UP000237056">
    <property type="component" value="Unassembled WGS sequence"/>
</dbReference>
<dbReference type="GO" id="GO:0016740">
    <property type="term" value="F:transferase activity"/>
    <property type="evidence" value="ECO:0007669"/>
    <property type="project" value="UniProtKB-KW"/>
</dbReference>
<dbReference type="Gene3D" id="3.40.630.30">
    <property type="match status" value="1"/>
</dbReference>
<evidence type="ECO:0000313" key="2">
    <source>
        <dbReference type="Proteomes" id="UP000237056"/>
    </source>
</evidence>
<protein>
    <submittedName>
        <fullName evidence="1">Acetyltransferase (GNAT) family protein</fullName>
    </submittedName>
</protein>